<dbReference type="InterPro" id="IPR010095">
    <property type="entry name" value="Cas12f1-like_TNB"/>
</dbReference>
<comment type="caution">
    <text evidence="11">The sequence shown here is derived from an EMBL/GenBank/DDBJ whole genome shotgun (WGS) entry which is preliminary data.</text>
</comment>
<dbReference type="EMBL" id="JADEWU010000012">
    <property type="protein sequence ID" value="MBE9143114.1"/>
    <property type="molecule type" value="Genomic_DNA"/>
</dbReference>
<evidence type="ECO:0000256" key="4">
    <source>
        <dbReference type="ARBA" id="ARBA00022723"/>
    </source>
</evidence>
<dbReference type="NCBIfam" id="TIGR01766">
    <property type="entry name" value="IS200/IS605 family accessory protein TnpB-like domain"/>
    <property type="match status" value="1"/>
</dbReference>
<evidence type="ECO:0000256" key="3">
    <source>
        <dbReference type="ARBA" id="ARBA00022578"/>
    </source>
</evidence>
<keyword evidence="4" id="KW-0479">Metal-binding</keyword>
<keyword evidence="6" id="KW-0238">DNA-binding</keyword>
<keyword evidence="7" id="KW-0233">DNA recombination</keyword>
<evidence type="ECO:0000256" key="6">
    <source>
        <dbReference type="ARBA" id="ARBA00023125"/>
    </source>
</evidence>
<keyword evidence="12" id="KW-1185">Reference proteome</keyword>
<feature type="domain" description="Probable transposase IS891/IS1136/IS1341" evidence="8">
    <location>
        <begin position="158"/>
        <end position="283"/>
    </location>
</feature>
<organism evidence="11 12">
    <name type="scientific">Planktothrix mougeotii LEGE 06226</name>
    <dbReference type="NCBI Taxonomy" id="1828728"/>
    <lineage>
        <taxon>Bacteria</taxon>
        <taxon>Bacillati</taxon>
        <taxon>Cyanobacteriota</taxon>
        <taxon>Cyanophyceae</taxon>
        <taxon>Oscillatoriophycideae</taxon>
        <taxon>Oscillatoriales</taxon>
        <taxon>Microcoleaceae</taxon>
        <taxon>Planktothrix</taxon>
    </lineage>
</organism>
<evidence type="ECO:0000259" key="10">
    <source>
        <dbReference type="Pfam" id="PF12323"/>
    </source>
</evidence>
<evidence type="ECO:0000256" key="7">
    <source>
        <dbReference type="ARBA" id="ARBA00023172"/>
    </source>
</evidence>
<dbReference type="Pfam" id="PF07282">
    <property type="entry name" value="Cas12f1-like_TNB"/>
    <property type="match status" value="1"/>
</dbReference>
<evidence type="ECO:0000256" key="1">
    <source>
        <dbReference type="ARBA" id="ARBA00008761"/>
    </source>
</evidence>
<feature type="domain" description="Cas12f1-like TNB" evidence="9">
    <location>
        <begin position="295"/>
        <end position="362"/>
    </location>
</feature>
<dbReference type="PANTHER" id="PTHR30405:SF25">
    <property type="entry name" value="RNA-GUIDED DNA ENDONUCLEASE INSQ-RELATED"/>
    <property type="match status" value="1"/>
</dbReference>
<feature type="domain" description="Transposase putative helix-turn-helix" evidence="10">
    <location>
        <begin position="1"/>
        <end position="46"/>
    </location>
</feature>
<keyword evidence="3" id="KW-0815">Transposition</keyword>
<dbReference type="InterPro" id="IPR001959">
    <property type="entry name" value="Transposase"/>
</dbReference>
<dbReference type="RefSeq" id="WP_193868731.1">
    <property type="nucleotide sequence ID" value="NZ_JADEWU010000012.1"/>
</dbReference>
<evidence type="ECO:0000313" key="12">
    <source>
        <dbReference type="Proteomes" id="UP000640725"/>
    </source>
</evidence>
<name>A0ABR9UC24_9CYAN</name>
<evidence type="ECO:0000256" key="5">
    <source>
        <dbReference type="ARBA" id="ARBA00022833"/>
    </source>
</evidence>
<dbReference type="Pfam" id="PF12323">
    <property type="entry name" value="HTH_OrfB_IS605"/>
    <property type="match status" value="1"/>
</dbReference>
<dbReference type="PANTHER" id="PTHR30405">
    <property type="entry name" value="TRANSPOSASE"/>
    <property type="match status" value="1"/>
</dbReference>
<proteinExistence type="inferred from homology"/>
<reference evidence="11 12" key="1">
    <citation type="submission" date="2020-10" db="EMBL/GenBank/DDBJ databases">
        <authorList>
            <person name="Castelo-Branco R."/>
            <person name="Eusebio N."/>
            <person name="Adriana R."/>
            <person name="Vieira A."/>
            <person name="Brugerolle De Fraissinette N."/>
            <person name="Rezende De Castro R."/>
            <person name="Schneider M.P."/>
            <person name="Vasconcelos V."/>
            <person name="Leao P.N."/>
        </authorList>
    </citation>
    <scope>NUCLEOTIDE SEQUENCE [LARGE SCALE GENOMIC DNA]</scope>
    <source>
        <strain evidence="11 12">LEGE 06226</strain>
    </source>
</reference>
<dbReference type="NCBIfam" id="NF040570">
    <property type="entry name" value="guided_TnpB"/>
    <property type="match status" value="1"/>
</dbReference>
<dbReference type="InterPro" id="IPR051399">
    <property type="entry name" value="RNA-guided_DNA_endo/Transpos"/>
</dbReference>
<evidence type="ECO:0000313" key="11">
    <source>
        <dbReference type="EMBL" id="MBE9143114.1"/>
    </source>
</evidence>
<dbReference type="Proteomes" id="UP000640725">
    <property type="component" value="Unassembled WGS sequence"/>
</dbReference>
<keyword evidence="5" id="KW-0862">Zinc</keyword>
<comment type="similarity">
    <text evidence="2">In the N-terminal section; belongs to the transposase 2 family.</text>
</comment>
<gene>
    <name evidence="11" type="ORF">IQ236_07735</name>
</gene>
<dbReference type="Pfam" id="PF01385">
    <property type="entry name" value="OrfB_IS605"/>
    <property type="match status" value="1"/>
</dbReference>
<dbReference type="InterPro" id="IPR021027">
    <property type="entry name" value="Transposase_put_HTH"/>
</dbReference>
<evidence type="ECO:0000259" key="8">
    <source>
        <dbReference type="Pfam" id="PF01385"/>
    </source>
</evidence>
<evidence type="ECO:0000256" key="2">
    <source>
        <dbReference type="ARBA" id="ARBA00011044"/>
    </source>
</evidence>
<sequence length="410" mass="46583">MLKATKVRLYPTPEQELALAKSFGCARWYWNFALNTCIQHYQETGKSLKLAVYKGMLPQLKKEYPWLKEDCYSSVLQCVAINLDRAYKNFFEGRAKFPNFKSKHHKQSIQYPQSVTVNGEYLKVPKIGEIKAIFHREVTGKIKTVTISKTSTDKYFASILCEVEGTDVKQSGDNIIGIDLGLKDFAITHNGENATKYANPKHLYRHQKNLARKQKKLSRKTKGSKSREKFRKIVAKVHEKITNSRQDFLHKLSRKLVNESVETRHGASVLVVENLNVKGMVKNRKLSKAISDVGWGKFVNFIDYKLKQRNGELVEIDRFFPSSKTCSSCGHVLDGLSLDIRKWDCPNCQTHHDRDENAALNIRNEGIRILTEGGGNLVFADGGCVRPPACKSKGHWSVNSEAYTDPTRAV</sequence>
<comment type="similarity">
    <text evidence="1">In the C-terminal section; belongs to the transposase 35 family.</text>
</comment>
<protein>
    <submittedName>
        <fullName evidence="11">Transposase</fullName>
    </submittedName>
</protein>
<accession>A0ABR9UC24</accession>
<evidence type="ECO:0000259" key="9">
    <source>
        <dbReference type="Pfam" id="PF07282"/>
    </source>
</evidence>